<dbReference type="AlphaFoldDB" id="B9D034"/>
<dbReference type="EMBL" id="ACFU01000005">
    <property type="protein sequence ID" value="EEF14645.1"/>
    <property type="molecule type" value="Genomic_DNA"/>
</dbReference>
<dbReference type="STRING" id="553218.CAMRE0001_1348"/>
<evidence type="ECO:0000313" key="3">
    <source>
        <dbReference type="Proteomes" id="UP000003082"/>
    </source>
</evidence>
<evidence type="ECO:0000313" key="2">
    <source>
        <dbReference type="EMBL" id="EEF14645.1"/>
    </source>
</evidence>
<keyword evidence="1" id="KW-0812">Transmembrane</keyword>
<reference evidence="2 3" key="1">
    <citation type="submission" date="2008-08" db="EMBL/GenBank/DDBJ databases">
        <authorList>
            <person name="Madupu R."/>
            <person name="Durkin A.S."/>
            <person name="Torralba M."/>
            <person name="Methe B."/>
            <person name="Sutton G.G."/>
            <person name="Strausberg R.L."/>
            <person name="Nelson K.E."/>
        </authorList>
    </citation>
    <scope>NUCLEOTIDE SEQUENCE [LARGE SCALE GENOMIC DNA]</scope>
    <source>
        <strain evidence="2 3">RM3267</strain>
    </source>
</reference>
<accession>B9D034</accession>
<gene>
    <name evidence="2" type="ORF">CAMRE0001_1348</name>
</gene>
<name>B9D034_CAMRE</name>
<evidence type="ECO:0000256" key="1">
    <source>
        <dbReference type="SAM" id="Phobius"/>
    </source>
</evidence>
<organism evidence="2 3">
    <name type="scientific">Campylobacter rectus RM3267</name>
    <dbReference type="NCBI Taxonomy" id="553218"/>
    <lineage>
        <taxon>Bacteria</taxon>
        <taxon>Pseudomonadati</taxon>
        <taxon>Campylobacterota</taxon>
        <taxon>Epsilonproteobacteria</taxon>
        <taxon>Campylobacterales</taxon>
        <taxon>Campylobacteraceae</taxon>
        <taxon>Campylobacter</taxon>
    </lineage>
</organism>
<comment type="caution">
    <text evidence="2">The sequence shown here is derived from an EMBL/GenBank/DDBJ whole genome shotgun (WGS) entry which is preliminary data.</text>
</comment>
<sequence>MSNLPLPLLVSNLCALASTLTAKLAAVLLLLASNFDRIAHRKLAVFCLYLRQIYAAYGN</sequence>
<keyword evidence="1" id="KW-0472">Membrane</keyword>
<dbReference type="Proteomes" id="UP000003082">
    <property type="component" value="Unassembled WGS sequence"/>
</dbReference>
<feature type="transmembrane region" description="Helical" evidence="1">
    <location>
        <begin position="6"/>
        <end position="32"/>
    </location>
</feature>
<proteinExistence type="predicted"/>
<protein>
    <submittedName>
        <fullName evidence="2">Uncharacterized protein</fullName>
    </submittedName>
</protein>
<keyword evidence="3" id="KW-1185">Reference proteome</keyword>
<keyword evidence="1" id="KW-1133">Transmembrane helix</keyword>